<dbReference type="Proteomes" id="UP000694865">
    <property type="component" value="Unplaced"/>
</dbReference>
<protein>
    <submittedName>
        <fullName evidence="12">Cell death-inducing p53-target protein 1 homolog</fullName>
    </submittedName>
</protein>
<feature type="transmembrane region" description="Helical" evidence="9">
    <location>
        <begin position="120"/>
        <end position="145"/>
    </location>
</feature>
<keyword evidence="7 9" id="KW-0472">Membrane</keyword>
<keyword evidence="9" id="KW-0812">Transmembrane</keyword>
<evidence type="ECO:0000259" key="10">
    <source>
        <dbReference type="PROSITE" id="PS51837"/>
    </source>
</evidence>
<keyword evidence="9" id="KW-1133">Transmembrane helix</keyword>
<reference evidence="12" key="1">
    <citation type="submission" date="2025-08" db="UniProtKB">
        <authorList>
            <consortium name="RefSeq"/>
        </authorList>
    </citation>
    <scope>IDENTIFICATION</scope>
    <source>
        <tissue evidence="12">Testes</tissue>
    </source>
</reference>
<proteinExistence type="inferred from homology"/>
<dbReference type="PROSITE" id="PS51837">
    <property type="entry name" value="LITAF"/>
    <property type="match status" value="1"/>
</dbReference>
<sequence>MTEKPEETPLTYPPAGGELGGQQPPPPQYPQQPPPAQYPQQPPPAQYPQQPPPQYLQGPPPPQGYVQAPVGQQMGTTVVVGAGPNVTTVHSPRYRDYPVQVQCPSCQQVVSTQTSYVTGLFTWMVAGIICVFGGWLGCFLIPLFLDVCKDVEHTCPNCKTLVGKFDRLS</sequence>
<evidence type="ECO:0000256" key="4">
    <source>
        <dbReference type="ARBA" id="ARBA00005975"/>
    </source>
</evidence>
<evidence type="ECO:0000313" key="11">
    <source>
        <dbReference type="Proteomes" id="UP000694865"/>
    </source>
</evidence>
<dbReference type="RefSeq" id="XP_002739640.1">
    <property type="nucleotide sequence ID" value="XM_002739594.2"/>
</dbReference>
<evidence type="ECO:0000256" key="1">
    <source>
        <dbReference type="ARBA" id="ARBA00004414"/>
    </source>
</evidence>
<dbReference type="InterPro" id="IPR037519">
    <property type="entry name" value="LITAF_fam"/>
</dbReference>
<evidence type="ECO:0000256" key="2">
    <source>
        <dbReference type="ARBA" id="ARBA00004481"/>
    </source>
</evidence>
<dbReference type="PANTHER" id="PTHR23292:SF6">
    <property type="entry name" value="FI16602P1-RELATED"/>
    <property type="match status" value="1"/>
</dbReference>
<evidence type="ECO:0000256" key="7">
    <source>
        <dbReference type="ARBA" id="ARBA00023136"/>
    </source>
</evidence>
<dbReference type="InterPro" id="IPR006629">
    <property type="entry name" value="LITAF"/>
</dbReference>
<feature type="compositionally biased region" description="Pro residues" evidence="8">
    <location>
        <begin position="23"/>
        <end position="63"/>
    </location>
</feature>
<dbReference type="Pfam" id="PF10601">
    <property type="entry name" value="zf-LITAF-like"/>
    <property type="match status" value="1"/>
</dbReference>
<evidence type="ECO:0000256" key="8">
    <source>
        <dbReference type="SAM" id="MobiDB-lite"/>
    </source>
</evidence>
<name>A0ABM0GXN2_SACKO</name>
<keyword evidence="5" id="KW-0479">Metal-binding</keyword>
<accession>A0ABM0GXN2</accession>
<organism evidence="11 12">
    <name type="scientific">Saccoglossus kowalevskii</name>
    <name type="common">Acorn worm</name>
    <dbReference type="NCBI Taxonomy" id="10224"/>
    <lineage>
        <taxon>Eukaryota</taxon>
        <taxon>Metazoa</taxon>
        <taxon>Hemichordata</taxon>
        <taxon>Enteropneusta</taxon>
        <taxon>Harrimaniidae</taxon>
        <taxon>Saccoglossus</taxon>
    </lineage>
</organism>
<keyword evidence="6" id="KW-0862">Zinc</keyword>
<comment type="similarity">
    <text evidence="4">Belongs to the CDIP1/LITAF family.</text>
</comment>
<dbReference type="SMART" id="SM00714">
    <property type="entry name" value="LITAF"/>
    <property type="match status" value="1"/>
</dbReference>
<comment type="subcellular location">
    <subcellularLocation>
        <location evidence="2">Endosome membrane</location>
        <topology evidence="2">Peripheral membrane protein</topology>
    </subcellularLocation>
    <subcellularLocation>
        <location evidence="1">Late endosome membrane</location>
    </subcellularLocation>
    <subcellularLocation>
        <location evidence="3">Lysosome membrane</location>
        <topology evidence="3">Peripheral membrane protein</topology>
        <orientation evidence="3">Cytoplasmic side</orientation>
    </subcellularLocation>
</comment>
<feature type="domain" description="LITAF" evidence="10">
    <location>
        <begin position="83"/>
        <end position="167"/>
    </location>
</feature>
<keyword evidence="11" id="KW-1185">Reference proteome</keyword>
<evidence type="ECO:0000256" key="6">
    <source>
        <dbReference type="ARBA" id="ARBA00022833"/>
    </source>
</evidence>
<evidence type="ECO:0000256" key="3">
    <source>
        <dbReference type="ARBA" id="ARBA00004630"/>
    </source>
</evidence>
<feature type="region of interest" description="Disordered" evidence="8">
    <location>
        <begin position="1"/>
        <end position="66"/>
    </location>
</feature>
<evidence type="ECO:0000313" key="12">
    <source>
        <dbReference type="RefSeq" id="XP_002739640.1"/>
    </source>
</evidence>
<evidence type="ECO:0000256" key="9">
    <source>
        <dbReference type="SAM" id="Phobius"/>
    </source>
</evidence>
<dbReference type="PANTHER" id="PTHR23292">
    <property type="entry name" value="LIPOPOLYSACCHARIDE-INDUCED TUMOR NECROSIS FACTOR-ALPHA FACTOR"/>
    <property type="match status" value="1"/>
</dbReference>
<evidence type="ECO:0000256" key="5">
    <source>
        <dbReference type="ARBA" id="ARBA00022723"/>
    </source>
</evidence>
<dbReference type="GeneID" id="100368995"/>
<gene>
    <name evidence="12" type="primary">LOC100368995</name>
</gene>